<protein>
    <submittedName>
        <fullName evidence="1">MFS transporter</fullName>
    </submittedName>
</protein>
<dbReference type="Proteomes" id="UP001059663">
    <property type="component" value="Chromosome"/>
</dbReference>
<accession>A0AC61U973</accession>
<reference evidence="1" key="1">
    <citation type="submission" date="2021-11" db="EMBL/GenBank/DDBJ databases">
        <title>Study of the species diversity of bacterial strains isolated from a unique natural object - Shulgan-Tash cave (Bashkiria).</title>
        <authorList>
            <person name="Sazanova A.L."/>
            <person name="Chirak E.R."/>
            <person name="Safronova V.I."/>
        </authorList>
    </citation>
    <scope>NUCLEOTIDE SEQUENCE</scope>
    <source>
        <strain evidence="1">P1</strain>
    </source>
</reference>
<sequence>MADVISRSRILLGCLVVFVVGSGITALAVDLDILVAGRVVQGIGGGGLVPATPALVADLWPPGRRGLPLGMVGAVQELGSVLGPLLGAAVLAAADWRAIFWLNVVLGSLLFLAIALVTRGAPFETAAGGPFETAAGGPFETAAGGLRVLRRPPAAVSKGRDRGSVTGGAW</sequence>
<evidence type="ECO:0000313" key="1">
    <source>
        <dbReference type="EMBL" id="UUZ46422.1"/>
    </source>
</evidence>
<dbReference type="EMBL" id="CP087977">
    <property type="protein sequence ID" value="UUZ46422.1"/>
    <property type="molecule type" value="Genomic_DNA"/>
</dbReference>
<name>A0AC61U973_9MICO</name>
<gene>
    <name evidence="1" type="ORF">LP422_19000</name>
</gene>
<organism evidence="1 2">
    <name type="scientific">Janibacter limosus</name>
    <dbReference type="NCBI Taxonomy" id="53458"/>
    <lineage>
        <taxon>Bacteria</taxon>
        <taxon>Bacillati</taxon>
        <taxon>Actinomycetota</taxon>
        <taxon>Actinomycetes</taxon>
        <taxon>Micrococcales</taxon>
        <taxon>Intrasporangiaceae</taxon>
        <taxon>Janibacter</taxon>
    </lineage>
</organism>
<evidence type="ECO:0000313" key="2">
    <source>
        <dbReference type="Proteomes" id="UP001059663"/>
    </source>
</evidence>
<proteinExistence type="predicted"/>